<proteinExistence type="predicted"/>
<protein>
    <submittedName>
        <fullName evidence="1">Uncharacterized protein</fullName>
    </submittedName>
</protein>
<comment type="caution">
    <text evidence="1">The sequence shown here is derived from an EMBL/GenBank/DDBJ whole genome shotgun (WGS) entry which is preliminary data.</text>
</comment>
<evidence type="ECO:0000313" key="2">
    <source>
        <dbReference type="Proteomes" id="UP001432027"/>
    </source>
</evidence>
<reference evidence="1" key="1">
    <citation type="submission" date="2023-10" db="EMBL/GenBank/DDBJ databases">
        <title>Genome assembly of Pristionchus species.</title>
        <authorList>
            <person name="Yoshida K."/>
            <person name="Sommer R.J."/>
        </authorList>
    </citation>
    <scope>NUCLEOTIDE SEQUENCE</scope>
    <source>
        <strain evidence="1">RS0144</strain>
    </source>
</reference>
<dbReference type="Proteomes" id="UP001432027">
    <property type="component" value="Unassembled WGS sequence"/>
</dbReference>
<evidence type="ECO:0000313" key="1">
    <source>
        <dbReference type="EMBL" id="GMS98922.1"/>
    </source>
</evidence>
<keyword evidence="2" id="KW-1185">Reference proteome</keyword>
<sequence length="128" mass="14050">MDDSPSDTKSSDRVISAAIDDLLRFPKTLPPALSCLVYISNAFEAAGKVAAQVKITKIRRLEKSSTTRAIHTGGGHFKIFGSPILLVEIVPSNDPERKQLLVANVLSYEHGKHFLIILNHPLAVKTEY</sequence>
<dbReference type="EMBL" id="BTSX01000005">
    <property type="protein sequence ID" value="GMS98922.1"/>
    <property type="molecule type" value="Genomic_DNA"/>
</dbReference>
<dbReference type="AlphaFoldDB" id="A0AAV5TX26"/>
<gene>
    <name evidence="1" type="ORF">PENTCL1PPCAC_21097</name>
</gene>
<accession>A0AAV5TX26</accession>
<organism evidence="1 2">
    <name type="scientific">Pristionchus entomophagus</name>
    <dbReference type="NCBI Taxonomy" id="358040"/>
    <lineage>
        <taxon>Eukaryota</taxon>
        <taxon>Metazoa</taxon>
        <taxon>Ecdysozoa</taxon>
        <taxon>Nematoda</taxon>
        <taxon>Chromadorea</taxon>
        <taxon>Rhabditida</taxon>
        <taxon>Rhabditina</taxon>
        <taxon>Diplogasteromorpha</taxon>
        <taxon>Diplogasteroidea</taxon>
        <taxon>Neodiplogasteridae</taxon>
        <taxon>Pristionchus</taxon>
    </lineage>
</organism>
<name>A0AAV5TX26_9BILA</name>